<proteinExistence type="predicted"/>
<protein>
    <submittedName>
        <fullName evidence="1">Uncharacterized protein</fullName>
    </submittedName>
</protein>
<organism evidence="1 2">
    <name type="scientific">Camellia lanceoleosa</name>
    <dbReference type="NCBI Taxonomy" id="1840588"/>
    <lineage>
        <taxon>Eukaryota</taxon>
        <taxon>Viridiplantae</taxon>
        <taxon>Streptophyta</taxon>
        <taxon>Embryophyta</taxon>
        <taxon>Tracheophyta</taxon>
        <taxon>Spermatophyta</taxon>
        <taxon>Magnoliopsida</taxon>
        <taxon>eudicotyledons</taxon>
        <taxon>Gunneridae</taxon>
        <taxon>Pentapetalae</taxon>
        <taxon>asterids</taxon>
        <taxon>Ericales</taxon>
        <taxon>Theaceae</taxon>
        <taxon>Camellia</taxon>
    </lineage>
</organism>
<gene>
    <name evidence="1" type="ORF">LOK49_LG09G01441</name>
</gene>
<sequence length="152" mass="17460">MSKTRIIYDQESLHFPSNDNHYQLEAEELRGTNLCKPSQVDVECLHNENETKVSTCAWESSMEDANQGEEMEDSVTSPSHDNIVKETLSETLLYESKSESVFKELEESYNYSYEKSCLGSKVTQSDDETKSENICYSRNSPTERTLNYESPQ</sequence>
<reference evidence="1 2" key="1">
    <citation type="journal article" date="2022" name="Plant J.">
        <title>Chromosome-level genome of Camellia lanceoleosa provides a valuable resource for understanding genome evolution and self-incompatibility.</title>
        <authorList>
            <person name="Gong W."/>
            <person name="Xiao S."/>
            <person name="Wang L."/>
            <person name="Liao Z."/>
            <person name="Chang Y."/>
            <person name="Mo W."/>
            <person name="Hu G."/>
            <person name="Li W."/>
            <person name="Zhao G."/>
            <person name="Zhu H."/>
            <person name="Hu X."/>
            <person name="Ji K."/>
            <person name="Xiang X."/>
            <person name="Song Q."/>
            <person name="Yuan D."/>
            <person name="Jin S."/>
            <person name="Zhang L."/>
        </authorList>
    </citation>
    <scope>NUCLEOTIDE SEQUENCE [LARGE SCALE GENOMIC DNA]</scope>
    <source>
        <strain evidence="1">SQ_2022a</strain>
    </source>
</reference>
<keyword evidence="2" id="KW-1185">Reference proteome</keyword>
<evidence type="ECO:0000313" key="2">
    <source>
        <dbReference type="Proteomes" id="UP001060215"/>
    </source>
</evidence>
<dbReference type="Proteomes" id="UP001060215">
    <property type="component" value="Chromosome 8"/>
</dbReference>
<evidence type="ECO:0000313" key="1">
    <source>
        <dbReference type="EMBL" id="KAI8000426.1"/>
    </source>
</evidence>
<dbReference type="EMBL" id="CM045765">
    <property type="protein sequence ID" value="KAI8000426.1"/>
    <property type="molecule type" value="Genomic_DNA"/>
</dbReference>
<name>A0ACC0GK18_9ERIC</name>
<accession>A0ACC0GK18</accession>
<comment type="caution">
    <text evidence="1">The sequence shown here is derived from an EMBL/GenBank/DDBJ whole genome shotgun (WGS) entry which is preliminary data.</text>
</comment>